<accession>A0A6I9UMC4</accession>
<evidence type="ECO:0000256" key="12">
    <source>
        <dbReference type="ARBA" id="ARBA00052057"/>
    </source>
</evidence>
<keyword evidence="7 16" id="KW-0560">Oxidoreductase</keyword>
<dbReference type="GO" id="GO:0020037">
    <property type="term" value="F:heme binding"/>
    <property type="evidence" value="ECO:0007669"/>
    <property type="project" value="InterPro"/>
</dbReference>
<feature type="chain" id="PRO_5026767134" description="(+)-piperitol/(+)-sesamin synthase" evidence="17">
    <location>
        <begin position="19"/>
        <end position="496"/>
    </location>
</feature>
<evidence type="ECO:0000256" key="3">
    <source>
        <dbReference type="ARBA" id="ARBA00022617"/>
    </source>
</evidence>
<dbReference type="Pfam" id="PF00067">
    <property type="entry name" value="p450"/>
    <property type="match status" value="1"/>
</dbReference>
<feature type="binding site" description="axial binding residue" evidence="15">
    <location>
        <position position="432"/>
    </location>
    <ligand>
        <name>heme</name>
        <dbReference type="ChEBI" id="CHEBI:30413"/>
    </ligand>
    <ligandPart>
        <name>Fe</name>
        <dbReference type="ChEBI" id="CHEBI:18248"/>
    </ligandPart>
</feature>
<dbReference type="PRINTS" id="PR00463">
    <property type="entry name" value="EP450I"/>
</dbReference>
<dbReference type="KEGG" id="sind:105177797"/>
<evidence type="ECO:0000256" key="5">
    <source>
        <dbReference type="ARBA" id="ARBA00022723"/>
    </source>
</evidence>
<evidence type="ECO:0000256" key="8">
    <source>
        <dbReference type="ARBA" id="ARBA00023004"/>
    </source>
</evidence>
<feature type="signal peptide" evidence="17">
    <location>
        <begin position="1"/>
        <end position="18"/>
    </location>
</feature>
<evidence type="ECO:0000313" key="18">
    <source>
        <dbReference type="Proteomes" id="UP000504604"/>
    </source>
</evidence>
<dbReference type="RefSeq" id="XP_011099350.1">
    <property type="nucleotide sequence ID" value="XM_011101048.2"/>
</dbReference>
<organism evidence="18 19">
    <name type="scientific">Sesamum indicum</name>
    <name type="common">Oriental sesame</name>
    <name type="synonym">Sesamum orientale</name>
    <dbReference type="NCBI Taxonomy" id="4182"/>
    <lineage>
        <taxon>Eukaryota</taxon>
        <taxon>Viridiplantae</taxon>
        <taxon>Streptophyta</taxon>
        <taxon>Embryophyta</taxon>
        <taxon>Tracheophyta</taxon>
        <taxon>Spermatophyta</taxon>
        <taxon>Magnoliopsida</taxon>
        <taxon>eudicotyledons</taxon>
        <taxon>Gunneridae</taxon>
        <taxon>Pentapetalae</taxon>
        <taxon>asterids</taxon>
        <taxon>lamiids</taxon>
        <taxon>Lamiales</taxon>
        <taxon>Pedaliaceae</taxon>
        <taxon>Sesamum</taxon>
    </lineage>
</organism>
<evidence type="ECO:0000256" key="15">
    <source>
        <dbReference type="PIRSR" id="PIRSR602401-1"/>
    </source>
</evidence>
<evidence type="ECO:0000256" key="9">
    <source>
        <dbReference type="ARBA" id="ARBA00023033"/>
    </source>
</evidence>
<dbReference type="PROSITE" id="PS00086">
    <property type="entry name" value="CYTOCHROME_P450"/>
    <property type="match status" value="1"/>
</dbReference>
<dbReference type="InterPro" id="IPR036396">
    <property type="entry name" value="Cyt_P450_sf"/>
</dbReference>
<dbReference type="Gene3D" id="1.10.630.10">
    <property type="entry name" value="Cytochrome P450"/>
    <property type="match status" value="1"/>
</dbReference>
<evidence type="ECO:0000256" key="10">
    <source>
        <dbReference type="ARBA" id="ARBA00023136"/>
    </source>
</evidence>
<evidence type="ECO:0000256" key="11">
    <source>
        <dbReference type="ARBA" id="ARBA00052022"/>
    </source>
</evidence>
<evidence type="ECO:0000256" key="4">
    <source>
        <dbReference type="ARBA" id="ARBA00022692"/>
    </source>
</evidence>
<keyword evidence="5 15" id="KW-0479">Metal-binding</keyword>
<reference evidence="19" key="1">
    <citation type="submission" date="2025-08" db="UniProtKB">
        <authorList>
            <consortium name="RefSeq"/>
        </authorList>
    </citation>
    <scope>IDENTIFICATION</scope>
</reference>
<evidence type="ECO:0000256" key="6">
    <source>
        <dbReference type="ARBA" id="ARBA00022989"/>
    </source>
</evidence>
<comment type="subcellular location">
    <subcellularLocation>
        <location evidence="1">Membrane</location>
        <topology evidence="1">Single-pass membrane protein</topology>
    </subcellularLocation>
</comment>
<evidence type="ECO:0000313" key="19">
    <source>
        <dbReference type="RefSeq" id="XP_011099350.1"/>
    </source>
</evidence>
<dbReference type="GO" id="GO:0016020">
    <property type="term" value="C:membrane"/>
    <property type="evidence" value="ECO:0007669"/>
    <property type="project" value="UniProtKB-SubCell"/>
</dbReference>
<dbReference type="AlphaFoldDB" id="A0A6I9UMC4"/>
<dbReference type="PANTHER" id="PTHR47947">
    <property type="entry name" value="CYTOCHROME P450 82C3-RELATED"/>
    <property type="match status" value="1"/>
</dbReference>
<evidence type="ECO:0000256" key="17">
    <source>
        <dbReference type="SAM" id="SignalP"/>
    </source>
</evidence>
<keyword evidence="6" id="KW-1133">Transmembrane helix</keyword>
<evidence type="ECO:0000256" key="14">
    <source>
        <dbReference type="ARBA" id="ARBA00066876"/>
    </source>
</evidence>
<comment type="catalytic activity">
    <reaction evidence="12">
        <text>(+)-piperitol + reduced [NADPH--hemoprotein reductase] + O2 = (+)-sesamin + oxidized [NADPH--hemoprotein reductase] + 2 H2O + H(+)</text>
        <dbReference type="Rhea" id="RHEA:56780"/>
        <dbReference type="Rhea" id="RHEA-COMP:11964"/>
        <dbReference type="Rhea" id="RHEA-COMP:11965"/>
        <dbReference type="ChEBI" id="CHEBI:15377"/>
        <dbReference type="ChEBI" id="CHEBI:15378"/>
        <dbReference type="ChEBI" id="CHEBI:15379"/>
        <dbReference type="ChEBI" id="CHEBI:57618"/>
        <dbReference type="ChEBI" id="CHEBI:58210"/>
        <dbReference type="ChEBI" id="CHEBI:66470"/>
        <dbReference type="ChEBI" id="CHEBI:141003"/>
        <dbReference type="EC" id="1.14.19.74"/>
    </reaction>
    <physiologicalReaction direction="left-to-right" evidence="12">
        <dbReference type="Rhea" id="RHEA:56781"/>
    </physiologicalReaction>
</comment>
<comment type="similarity">
    <text evidence="2 16">Belongs to the cytochrome P450 family.</text>
</comment>
<dbReference type="InterPro" id="IPR002401">
    <property type="entry name" value="Cyt_P450_E_grp-I"/>
</dbReference>
<dbReference type="PANTHER" id="PTHR47947:SF62">
    <property type="entry name" value="CYTOCHROME P450, FAMILY 81, SUBFAMILY D, POLYPEPTIDE 5"/>
    <property type="match status" value="1"/>
</dbReference>
<keyword evidence="8 15" id="KW-0408">Iron</keyword>
<dbReference type="SUPFAM" id="SSF48264">
    <property type="entry name" value="Cytochrome P450"/>
    <property type="match status" value="1"/>
</dbReference>
<keyword evidence="3 15" id="KW-0349">Heme</keyword>
<keyword evidence="4" id="KW-0812">Transmembrane</keyword>
<protein>
    <recommendedName>
        <fullName evidence="14">(+)-piperitol/(+)-sesamin synthase</fullName>
        <ecNumber evidence="14">1.14.19.74</ecNumber>
    </recommendedName>
</protein>
<keyword evidence="9 16" id="KW-0503">Monooxygenase</keyword>
<dbReference type="OrthoDB" id="1055148at2759"/>
<keyword evidence="18" id="KW-1185">Reference proteome</keyword>
<dbReference type="CDD" id="cd20653">
    <property type="entry name" value="CYP81"/>
    <property type="match status" value="1"/>
</dbReference>
<dbReference type="InterPro" id="IPR050651">
    <property type="entry name" value="Plant_Cytochrome_P450_Monoox"/>
</dbReference>
<dbReference type="InterPro" id="IPR001128">
    <property type="entry name" value="Cyt_P450"/>
</dbReference>
<sequence>MEISWLYGLLWLFVLALAFNFSSKGKRKLPPSPAPALPLLGHLHHLKLPLHLTYHKLSQKLGPIFSLRFGTRLMVVVSSPAIVEECFTKNDIVLANRPQFILAKYIGYNYTTLVASPYGEYWRNLRRLTTIEIFSTARLNKFQSIRHDEVRLMLENLYKNSYQDFARVELRSRFAELTFNNIMRMVAGKRYFGEADENEEAKQFRELIDEVFKLGGVSNPADFFPVFRWIDYKGLEKTLARFGAKMDAFLQRLIDQHRRDKGGNTMIDHLLSLQESDPAYYTDVIIKGIIMVMLLAGTETSASTMEWAMAALLNHPPKLDKARVEIDNLVGNNRLVNESDLSKLSYLQNIISETFRLFPAAPVLVPHEASADCKLGGYDIPRGTIVQVNAWAIHRDPTVWDDPTSFNPERFEEVGEVGPTKLLPFGMGRRSCPGNGLANRVVGLTLASLIHCFEWQRTDDALVDLTEGKGISRPKIPLEARCKARNVLQKALTQPA</sequence>
<comment type="function">
    <text evidence="13">Involved in the biosynthesis of (+)-sesamin, a furofuran class lignan. Functions in a dual catalytic mode. Catalyzes the synthesis of (+)-sesamin from (+)- pinoresinol by formation of two successive methylenedioxy bridges on (+)-pinoresinol and (+)-piperitol, respectively.</text>
</comment>
<dbReference type="GeneID" id="105177797"/>
<evidence type="ECO:0000256" key="1">
    <source>
        <dbReference type="ARBA" id="ARBA00004167"/>
    </source>
</evidence>
<dbReference type="EC" id="1.14.19.74" evidence="14"/>
<comment type="cofactor">
    <cofactor evidence="15">
        <name>heme</name>
        <dbReference type="ChEBI" id="CHEBI:30413"/>
    </cofactor>
</comment>
<dbReference type="GO" id="GO:0102915">
    <property type="term" value="F:piperitol synthase activity"/>
    <property type="evidence" value="ECO:0007669"/>
    <property type="project" value="UniProtKB-EC"/>
</dbReference>
<proteinExistence type="inferred from homology"/>
<dbReference type="InParanoid" id="A0A6I9UMC4"/>
<evidence type="ECO:0000256" key="7">
    <source>
        <dbReference type="ARBA" id="ARBA00023002"/>
    </source>
</evidence>
<evidence type="ECO:0000256" key="2">
    <source>
        <dbReference type="ARBA" id="ARBA00010617"/>
    </source>
</evidence>
<evidence type="ECO:0000256" key="13">
    <source>
        <dbReference type="ARBA" id="ARBA00056759"/>
    </source>
</evidence>
<dbReference type="InterPro" id="IPR017972">
    <property type="entry name" value="Cyt_P450_CS"/>
</dbReference>
<gene>
    <name evidence="19" type="primary">LOC105177797</name>
</gene>
<dbReference type="Proteomes" id="UP000504604">
    <property type="component" value="Linkage group LG15"/>
</dbReference>
<comment type="catalytic activity">
    <reaction evidence="11">
        <text>(+)-pinoresinol + reduced [NADPH--hemoprotein reductase] + O2 = (+)-piperitol + oxidized [NADPH--hemoprotein reductase] + 2 H2O + H(+)</text>
        <dbReference type="Rhea" id="RHEA:56776"/>
        <dbReference type="Rhea" id="RHEA-COMP:11964"/>
        <dbReference type="Rhea" id="RHEA-COMP:11965"/>
        <dbReference type="ChEBI" id="CHEBI:40"/>
        <dbReference type="ChEBI" id="CHEBI:15377"/>
        <dbReference type="ChEBI" id="CHEBI:15378"/>
        <dbReference type="ChEBI" id="CHEBI:15379"/>
        <dbReference type="ChEBI" id="CHEBI:57618"/>
        <dbReference type="ChEBI" id="CHEBI:58210"/>
        <dbReference type="ChEBI" id="CHEBI:141003"/>
        <dbReference type="EC" id="1.14.19.74"/>
    </reaction>
    <physiologicalReaction direction="left-to-right" evidence="11">
        <dbReference type="Rhea" id="RHEA:56777"/>
    </physiologicalReaction>
</comment>
<keyword evidence="17" id="KW-0732">Signal</keyword>
<name>A0A6I9UMC4_SESIN</name>
<dbReference type="FunCoup" id="A0A6I9UMC4">
    <property type="interactions" value="288"/>
</dbReference>
<dbReference type="GO" id="GO:0005506">
    <property type="term" value="F:iron ion binding"/>
    <property type="evidence" value="ECO:0007669"/>
    <property type="project" value="InterPro"/>
</dbReference>
<keyword evidence="10" id="KW-0472">Membrane</keyword>
<dbReference type="FunFam" id="1.10.630.10:FF:000023">
    <property type="entry name" value="Cytochrome P450 family protein"/>
    <property type="match status" value="1"/>
</dbReference>
<evidence type="ECO:0000256" key="16">
    <source>
        <dbReference type="RuleBase" id="RU000461"/>
    </source>
</evidence>
<dbReference type="PRINTS" id="PR00385">
    <property type="entry name" value="P450"/>
</dbReference>